<comment type="caution">
    <text evidence="10">The sequence shown here is derived from an EMBL/GenBank/DDBJ whole genome shotgun (WGS) entry which is preliminary data.</text>
</comment>
<feature type="domain" description="ABC transporter" evidence="8">
    <location>
        <begin position="320"/>
        <end position="560"/>
    </location>
</feature>
<keyword evidence="11" id="KW-1185">Reference proteome</keyword>
<dbReference type="GO" id="GO:0016887">
    <property type="term" value="F:ATP hydrolysis activity"/>
    <property type="evidence" value="ECO:0007669"/>
    <property type="project" value="InterPro"/>
</dbReference>
<dbReference type="PANTHER" id="PTHR24221:SF654">
    <property type="entry name" value="ATP-BINDING CASSETTE SUB-FAMILY B MEMBER 6"/>
    <property type="match status" value="1"/>
</dbReference>
<dbReference type="NCBIfam" id="TIGR02868">
    <property type="entry name" value="CydC"/>
    <property type="match status" value="1"/>
</dbReference>
<dbReference type="GO" id="GO:0045454">
    <property type="term" value="P:cell redox homeostasis"/>
    <property type="evidence" value="ECO:0007669"/>
    <property type="project" value="InterPro"/>
</dbReference>
<evidence type="ECO:0000256" key="4">
    <source>
        <dbReference type="ARBA" id="ARBA00022840"/>
    </source>
</evidence>
<dbReference type="OrthoDB" id="3237158at2"/>
<dbReference type="GO" id="GO:0005524">
    <property type="term" value="F:ATP binding"/>
    <property type="evidence" value="ECO:0007669"/>
    <property type="project" value="UniProtKB-KW"/>
</dbReference>
<dbReference type="Pfam" id="PF00664">
    <property type="entry name" value="ABC_membrane"/>
    <property type="match status" value="1"/>
</dbReference>
<dbReference type="EMBL" id="QETB01000001">
    <property type="protein sequence ID" value="PWF27805.1"/>
    <property type="molecule type" value="Genomic_DNA"/>
</dbReference>
<dbReference type="Gene3D" id="3.40.50.300">
    <property type="entry name" value="P-loop containing nucleotide triphosphate hydrolases"/>
    <property type="match status" value="1"/>
</dbReference>
<dbReference type="SMART" id="SM00382">
    <property type="entry name" value="AAA"/>
    <property type="match status" value="1"/>
</dbReference>
<dbReference type="PANTHER" id="PTHR24221">
    <property type="entry name" value="ATP-BINDING CASSETTE SUB-FAMILY B"/>
    <property type="match status" value="1"/>
</dbReference>
<evidence type="ECO:0000256" key="3">
    <source>
        <dbReference type="ARBA" id="ARBA00022741"/>
    </source>
</evidence>
<dbReference type="GO" id="GO:0005886">
    <property type="term" value="C:plasma membrane"/>
    <property type="evidence" value="ECO:0007669"/>
    <property type="project" value="UniProtKB-SubCell"/>
</dbReference>
<dbReference type="Gene3D" id="1.20.1560.10">
    <property type="entry name" value="ABC transporter type 1, transmembrane domain"/>
    <property type="match status" value="1"/>
</dbReference>
<keyword evidence="6 7" id="KW-0472">Membrane</keyword>
<evidence type="ECO:0000256" key="2">
    <source>
        <dbReference type="ARBA" id="ARBA00022692"/>
    </source>
</evidence>
<feature type="domain" description="ABC transmembrane type-1" evidence="9">
    <location>
        <begin position="1"/>
        <end position="285"/>
    </location>
</feature>
<proteinExistence type="predicted"/>
<dbReference type="GO" id="GO:0034775">
    <property type="term" value="P:glutathione transmembrane transport"/>
    <property type="evidence" value="ECO:0007669"/>
    <property type="project" value="InterPro"/>
</dbReference>
<dbReference type="GO" id="GO:0140359">
    <property type="term" value="F:ABC-type transporter activity"/>
    <property type="evidence" value="ECO:0007669"/>
    <property type="project" value="InterPro"/>
</dbReference>
<dbReference type="PROSITE" id="PS50929">
    <property type="entry name" value="ABC_TM1F"/>
    <property type="match status" value="1"/>
</dbReference>
<sequence>MGFFLSVLAGSAGLMCSVGLAAISAWLIARASQMPPVLDLAVAATSVRALGVGKAVFRYLNQIAAHRVALYGMANLRSNVYDSLADSPTDVVTSIRRGDLLARTGRDVDSVGDIVVRALQPAAVALVVSIFSVGIVGWLSPAIGVVVAGGLLISGLVGPYFAMRGARLAEKAQINDQADLAAQSLAMLESAEELRVSGRLASMEAAAASTETRIFANRDRAAKPAALAPVLDLLGMGITTALAIIIGTQQVAAGTLTPIELAVVVLTPLSAFEATQALAKAGVQLVVSSSAADRIFSLLDKADAPQDVPPRPADTEDRGLAAHDLVIGWPGGAEVAGPIDLEIQHGQSLAIVGPSGIGKTTLLYTLAGMLYPHSGHVRLDGREIAYLPRQEVSRSLTLTTEDAHLFESSVLENIRMARASVSEAEAQELLTRVGLGEWIAQLPHGVHTSLGSQAATVSGGERRRLLLARALAAPGEYLLIDEPGEHLDPETADSLIRDLLRSGHHQDPAKARTVVLVTHRLAPLDAADRIIMLSKESATAGTHEELAELVPEYRWSIRQEGNVYG</sequence>
<reference evidence="11" key="1">
    <citation type="submission" date="2018-05" db="EMBL/GenBank/DDBJ databases">
        <authorList>
            <person name="Li Y."/>
        </authorList>
    </citation>
    <scope>NUCLEOTIDE SEQUENCE [LARGE SCALE GENOMIC DNA]</scope>
    <source>
        <strain evidence="11">sk1b4</strain>
    </source>
</reference>
<protein>
    <submittedName>
        <fullName evidence="10">Thiol reductant ABC exporter subunit CydC</fullName>
    </submittedName>
</protein>
<keyword evidence="2 7" id="KW-0812">Transmembrane</keyword>
<evidence type="ECO:0000256" key="1">
    <source>
        <dbReference type="ARBA" id="ARBA00004651"/>
    </source>
</evidence>
<dbReference type="GO" id="GO:0034040">
    <property type="term" value="F:ATPase-coupled lipid transmembrane transporter activity"/>
    <property type="evidence" value="ECO:0007669"/>
    <property type="project" value="TreeGrafter"/>
</dbReference>
<feature type="transmembrane region" description="Helical" evidence="7">
    <location>
        <begin position="142"/>
        <end position="162"/>
    </location>
</feature>
<dbReference type="InterPro" id="IPR017871">
    <property type="entry name" value="ABC_transporter-like_CS"/>
</dbReference>
<dbReference type="Pfam" id="PF00005">
    <property type="entry name" value="ABC_tran"/>
    <property type="match status" value="1"/>
</dbReference>
<dbReference type="InterPro" id="IPR014223">
    <property type="entry name" value="ABC_CydC/D"/>
</dbReference>
<comment type="subcellular location">
    <subcellularLocation>
        <location evidence="1">Cell membrane</location>
        <topology evidence="1">Multi-pass membrane protein</topology>
    </subcellularLocation>
</comment>
<evidence type="ECO:0000313" key="11">
    <source>
        <dbReference type="Proteomes" id="UP000245283"/>
    </source>
</evidence>
<dbReference type="InterPro" id="IPR003439">
    <property type="entry name" value="ABC_transporter-like_ATP-bd"/>
</dbReference>
<dbReference type="AlphaFoldDB" id="A0A2V1KBM1"/>
<name>A0A2V1KBM1_9ACTO</name>
<gene>
    <name evidence="10" type="primary">cydC</name>
    <name evidence="10" type="ORF">DD236_04880</name>
</gene>
<feature type="transmembrane region" description="Helical" evidence="7">
    <location>
        <begin position="114"/>
        <end position="136"/>
    </location>
</feature>
<keyword evidence="5 7" id="KW-1133">Transmembrane helix</keyword>
<dbReference type="InterPro" id="IPR039421">
    <property type="entry name" value="Type_1_exporter"/>
</dbReference>
<dbReference type="InterPro" id="IPR027417">
    <property type="entry name" value="P-loop_NTPase"/>
</dbReference>
<evidence type="ECO:0000313" key="10">
    <source>
        <dbReference type="EMBL" id="PWF27805.1"/>
    </source>
</evidence>
<dbReference type="SUPFAM" id="SSF90123">
    <property type="entry name" value="ABC transporter transmembrane region"/>
    <property type="match status" value="1"/>
</dbReference>
<organism evidence="10 11">
    <name type="scientific">Ancrocorticia populi</name>
    <dbReference type="NCBI Taxonomy" id="2175228"/>
    <lineage>
        <taxon>Bacteria</taxon>
        <taxon>Bacillati</taxon>
        <taxon>Actinomycetota</taxon>
        <taxon>Actinomycetes</taxon>
        <taxon>Actinomycetales</taxon>
        <taxon>Actinomycetaceae</taxon>
        <taxon>Ancrocorticia</taxon>
    </lineage>
</organism>
<dbReference type="InterPro" id="IPR036640">
    <property type="entry name" value="ABC1_TM_sf"/>
</dbReference>
<evidence type="ECO:0000256" key="5">
    <source>
        <dbReference type="ARBA" id="ARBA00022989"/>
    </source>
</evidence>
<keyword evidence="3" id="KW-0547">Nucleotide-binding</keyword>
<dbReference type="PROSITE" id="PS50893">
    <property type="entry name" value="ABC_TRANSPORTER_2"/>
    <property type="match status" value="1"/>
</dbReference>
<evidence type="ECO:0000259" key="9">
    <source>
        <dbReference type="PROSITE" id="PS50929"/>
    </source>
</evidence>
<dbReference type="Proteomes" id="UP000245283">
    <property type="component" value="Unassembled WGS sequence"/>
</dbReference>
<feature type="transmembrane region" description="Helical" evidence="7">
    <location>
        <begin position="225"/>
        <end position="246"/>
    </location>
</feature>
<evidence type="ECO:0000259" key="8">
    <source>
        <dbReference type="PROSITE" id="PS50893"/>
    </source>
</evidence>
<keyword evidence="4" id="KW-0067">ATP-binding</keyword>
<evidence type="ECO:0000256" key="6">
    <source>
        <dbReference type="ARBA" id="ARBA00023136"/>
    </source>
</evidence>
<accession>A0A2V1KBM1</accession>
<dbReference type="InterPro" id="IPR011527">
    <property type="entry name" value="ABC1_TM_dom"/>
</dbReference>
<dbReference type="PROSITE" id="PS00211">
    <property type="entry name" value="ABC_TRANSPORTER_1"/>
    <property type="match status" value="1"/>
</dbReference>
<evidence type="ECO:0000256" key="7">
    <source>
        <dbReference type="SAM" id="Phobius"/>
    </source>
</evidence>
<dbReference type="InterPro" id="IPR003593">
    <property type="entry name" value="AAA+_ATPase"/>
</dbReference>
<dbReference type="SUPFAM" id="SSF52540">
    <property type="entry name" value="P-loop containing nucleoside triphosphate hydrolases"/>
    <property type="match status" value="1"/>
</dbReference>